<dbReference type="EMBL" id="CWKI01000003">
    <property type="protein sequence ID" value="CTR05751.1"/>
    <property type="molecule type" value="Genomic_DNA"/>
</dbReference>
<dbReference type="AlphaFoldDB" id="A0A0K3CEX6"/>
<gene>
    <name evidence="2" type="primary">FGENESH: predicted gene_3.63</name>
    <name evidence="2" type="ORF">BN2166_0016120</name>
</gene>
<name>A0A0K3CEX6_RHOTO</name>
<proteinExistence type="predicted"/>
<dbReference type="Proteomes" id="UP000199069">
    <property type="component" value="Unassembled WGS sequence"/>
</dbReference>
<organism evidence="2 3">
    <name type="scientific">Rhodotorula toruloides</name>
    <name type="common">Yeast</name>
    <name type="synonym">Rhodosporidium toruloides</name>
    <dbReference type="NCBI Taxonomy" id="5286"/>
    <lineage>
        <taxon>Eukaryota</taxon>
        <taxon>Fungi</taxon>
        <taxon>Dikarya</taxon>
        <taxon>Basidiomycota</taxon>
        <taxon>Pucciniomycotina</taxon>
        <taxon>Microbotryomycetes</taxon>
        <taxon>Sporidiobolales</taxon>
        <taxon>Sporidiobolaceae</taxon>
        <taxon>Rhodotorula</taxon>
    </lineage>
</organism>
<protein>
    <submittedName>
        <fullName evidence="2">Uncharacterized protein</fullName>
    </submittedName>
</protein>
<accession>A0A0K3CEX6</accession>
<feature type="region of interest" description="Disordered" evidence="1">
    <location>
        <begin position="32"/>
        <end position="134"/>
    </location>
</feature>
<evidence type="ECO:0000313" key="3">
    <source>
        <dbReference type="Proteomes" id="UP000199069"/>
    </source>
</evidence>
<sequence>MLTLRTVVQRAPLARLSLASSSSTQPHLISLRTLASSSRCSGEGMGKKESVGGSNPVTARAQGVKHAAKSVAEGATGVAQKATGVRSSPRQDEQSNLGTDEKIPGPDTRDALQAEEDKGKKHGLAHKGEQQGAI</sequence>
<evidence type="ECO:0000256" key="1">
    <source>
        <dbReference type="SAM" id="MobiDB-lite"/>
    </source>
</evidence>
<evidence type="ECO:0000313" key="2">
    <source>
        <dbReference type="EMBL" id="CTR05751.1"/>
    </source>
</evidence>
<feature type="compositionally biased region" description="Basic and acidic residues" evidence="1">
    <location>
        <begin position="89"/>
        <end position="119"/>
    </location>
</feature>
<keyword evidence="3" id="KW-1185">Reference proteome</keyword>
<reference evidence="2 3" key="1">
    <citation type="submission" date="2015-07" db="EMBL/GenBank/DDBJ databases">
        <authorList>
            <person name="Cajimat M.N.B."/>
            <person name="Milazzo M.L."/>
            <person name="Fulhorst C.F."/>
        </authorList>
    </citation>
    <scope>NUCLEOTIDE SEQUENCE [LARGE SCALE GENOMIC DNA]</scope>
    <source>
        <strain evidence="2">Single colony</strain>
    </source>
</reference>